<evidence type="ECO:0000313" key="2">
    <source>
        <dbReference type="Proteomes" id="UP001247620"/>
    </source>
</evidence>
<evidence type="ECO:0008006" key="3">
    <source>
        <dbReference type="Google" id="ProtNLM"/>
    </source>
</evidence>
<dbReference type="EMBL" id="JAVDUU010000003">
    <property type="protein sequence ID" value="MDR6943013.1"/>
    <property type="molecule type" value="Genomic_DNA"/>
</dbReference>
<evidence type="ECO:0000313" key="1">
    <source>
        <dbReference type="EMBL" id="MDR6943013.1"/>
    </source>
</evidence>
<accession>A0ABU1TCE7</accession>
<comment type="caution">
    <text evidence="1">The sequence shown here is derived from an EMBL/GenBank/DDBJ whole genome shotgun (WGS) entry which is preliminary data.</text>
</comment>
<dbReference type="RefSeq" id="WP_310096604.1">
    <property type="nucleotide sequence ID" value="NZ_JAVDUU010000003.1"/>
</dbReference>
<sequence>MPQGIGVQKIKFGCHETLRPLSAIFFSLFADQKISAQIKEIKSSADLPVASFSVTNLAASDSASVGPQPGLLPGTWLQIYVPEKVPFIKP</sequence>
<organism evidence="1 2">
    <name type="scientific">Mucilaginibacter pocheonensis</name>
    <dbReference type="NCBI Taxonomy" id="398050"/>
    <lineage>
        <taxon>Bacteria</taxon>
        <taxon>Pseudomonadati</taxon>
        <taxon>Bacteroidota</taxon>
        <taxon>Sphingobacteriia</taxon>
        <taxon>Sphingobacteriales</taxon>
        <taxon>Sphingobacteriaceae</taxon>
        <taxon>Mucilaginibacter</taxon>
    </lineage>
</organism>
<protein>
    <recommendedName>
        <fullName evidence="3">PASTA domain-containing protein</fullName>
    </recommendedName>
</protein>
<reference evidence="1 2" key="1">
    <citation type="submission" date="2023-07" db="EMBL/GenBank/DDBJ databases">
        <title>Sorghum-associated microbial communities from plants grown in Nebraska, USA.</title>
        <authorList>
            <person name="Schachtman D."/>
        </authorList>
    </citation>
    <scope>NUCLEOTIDE SEQUENCE [LARGE SCALE GENOMIC DNA]</scope>
    <source>
        <strain evidence="1 2">3262</strain>
    </source>
</reference>
<name>A0ABU1TCE7_9SPHI</name>
<gene>
    <name evidence="1" type="ORF">J2W55_002866</name>
</gene>
<keyword evidence="2" id="KW-1185">Reference proteome</keyword>
<dbReference type="Proteomes" id="UP001247620">
    <property type="component" value="Unassembled WGS sequence"/>
</dbReference>
<proteinExistence type="predicted"/>